<evidence type="ECO:0000313" key="2">
    <source>
        <dbReference type="EMBL" id="PXY03099.1"/>
    </source>
</evidence>
<organism evidence="2 3">
    <name type="scientific">Marinifilum breve</name>
    <dbReference type="NCBI Taxonomy" id="2184082"/>
    <lineage>
        <taxon>Bacteria</taxon>
        <taxon>Pseudomonadati</taxon>
        <taxon>Bacteroidota</taxon>
        <taxon>Bacteroidia</taxon>
        <taxon>Marinilabiliales</taxon>
        <taxon>Marinifilaceae</taxon>
    </lineage>
</organism>
<dbReference type="InterPro" id="IPR057695">
    <property type="entry name" value="DUF7935"/>
</dbReference>
<keyword evidence="1" id="KW-0812">Transmembrane</keyword>
<gene>
    <name evidence="2" type="ORF">DF185_03135</name>
</gene>
<dbReference type="Pfam" id="PF25589">
    <property type="entry name" value="DUF7935"/>
    <property type="match status" value="1"/>
</dbReference>
<dbReference type="EMBL" id="QFLI01000001">
    <property type="protein sequence ID" value="PXY03099.1"/>
    <property type="molecule type" value="Genomic_DNA"/>
</dbReference>
<comment type="caution">
    <text evidence="2">The sequence shown here is derived from an EMBL/GenBank/DDBJ whole genome shotgun (WGS) entry which is preliminary data.</text>
</comment>
<keyword evidence="1" id="KW-0472">Membrane</keyword>
<reference evidence="2 3" key="1">
    <citation type="submission" date="2018-05" db="EMBL/GenBank/DDBJ databases">
        <title>Marinifilum breve JC075T sp. nov., a marine bacterium isolated from Yongle Blue Hole in the South China Sea.</title>
        <authorList>
            <person name="Fu T."/>
        </authorList>
    </citation>
    <scope>NUCLEOTIDE SEQUENCE [LARGE SCALE GENOMIC DNA]</scope>
    <source>
        <strain evidence="2 3">JC075</strain>
    </source>
</reference>
<dbReference type="Proteomes" id="UP000248079">
    <property type="component" value="Unassembled WGS sequence"/>
</dbReference>
<sequence>MTGILEISKYILPSLVVFATAYFVTKAFFKRDEQKRKQEIFLNNQKEITPIRLQAYERLIIFLERIHPESLIVRENVVGLNNQQLQQKLVAAIRTEFEHNLSQQMYVSGELWKHIKAAKENIIQLINSEASQLIPTDSSLGLSKAVIESHMQIQNPEIDKSISTLKNEVSSIWK</sequence>
<protein>
    <submittedName>
        <fullName evidence="2">Uncharacterized protein</fullName>
    </submittedName>
</protein>
<feature type="transmembrane region" description="Helical" evidence="1">
    <location>
        <begin position="12"/>
        <end position="29"/>
    </location>
</feature>
<accession>A0A2V4A2S2</accession>
<evidence type="ECO:0000313" key="3">
    <source>
        <dbReference type="Proteomes" id="UP000248079"/>
    </source>
</evidence>
<keyword evidence="1" id="KW-1133">Transmembrane helix</keyword>
<dbReference type="OrthoDB" id="1493032at2"/>
<evidence type="ECO:0000256" key="1">
    <source>
        <dbReference type="SAM" id="Phobius"/>
    </source>
</evidence>
<name>A0A2V4A2S2_9BACT</name>
<dbReference type="AlphaFoldDB" id="A0A2V4A2S2"/>
<proteinExistence type="predicted"/>
<keyword evidence="3" id="KW-1185">Reference proteome</keyword>
<dbReference type="RefSeq" id="WP_110359255.1">
    <property type="nucleotide sequence ID" value="NZ_QFLI01000001.1"/>
</dbReference>